<keyword evidence="2 5" id="KW-0547">Nucleotide-binding</keyword>
<comment type="catalytic activity">
    <reaction evidence="5">
        <text>3'-dephospho-CoA + ATP = ADP + CoA + H(+)</text>
        <dbReference type="Rhea" id="RHEA:18245"/>
        <dbReference type="ChEBI" id="CHEBI:15378"/>
        <dbReference type="ChEBI" id="CHEBI:30616"/>
        <dbReference type="ChEBI" id="CHEBI:57287"/>
        <dbReference type="ChEBI" id="CHEBI:57328"/>
        <dbReference type="ChEBI" id="CHEBI:456216"/>
        <dbReference type="EC" id="2.7.1.24"/>
    </reaction>
</comment>
<dbReference type="UniPathway" id="UPA00241">
    <property type="reaction ID" value="UER00356"/>
</dbReference>
<comment type="similarity">
    <text evidence="1 5">Belongs to the CoaE family.</text>
</comment>
<dbReference type="Proteomes" id="UP000184603">
    <property type="component" value="Unassembled WGS sequence"/>
</dbReference>
<keyword evidence="4 5" id="KW-0173">Coenzyme A biosynthesis</keyword>
<dbReference type="GO" id="GO:0015937">
    <property type="term" value="P:coenzyme A biosynthetic process"/>
    <property type="evidence" value="ECO:0007669"/>
    <property type="project" value="UniProtKB-UniRule"/>
</dbReference>
<accession>A0A1M7YD32</accession>
<keyword evidence="5 7" id="KW-0418">Kinase</keyword>
<keyword evidence="3 5" id="KW-0067">ATP-binding</keyword>
<protein>
    <recommendedName>
        <fullName evidence="5 6">Dephospho-CoA kinase</fullName>
        <ecNumber evidence="5 6">2.7.1.24</ecNumber>
    </recommendedName>
    <alternativeName>
        <fullName evidence="5">Dephosphocoenzyme A kinase</fullName>
    </alternativeName>
</protein>
<comment type="function">
    <text evidence="5">Catalyzes the phosphorylation of the 3'-hydroxyl group of dephosphocoenzyme A to form coenzyme A.</text>
</comment>
<gene>
    <name evidence="5" type="primary">coaE</name>
    <name evidence="7" type="ORF">SAMN02745220_03490</name>
</gene>
<dbReference type="GO" id="GO:0004140">
    <property type="term" value="F:dephospho-CoA kinase activity"/>
    <property type="evidence" value="ECO:0007669"/>
    <property type="project" value="UniProtKB-UniRule"/>
</dbReference>
<comment type="subcellular location">
    <subcellularLocation>
        <location evidence="5">Cytoplasm</location>
    </subcellularLocation>
</comment>
<dbReference type="InterPro" id="IPR027417">
    <property type="entry name" value="P-loop_NTPase"/>
</dbReference>
<evidence type="ECO:0000256" key="2">
    <source>
        <dbReference type="ARBA" id="ARBA00022741"/>
    </source>
</evidence>
<name>A0A1M7YD32_9BACT</name>
<evidence type="ECO:0000256" key="5">
    <source>
        <dbReference type="HAMAP-Rule" id="MF_00376"/>
    </source>
</evidence>
<dbReference type="CDD" id="cd02022">
    <property type="entry name" value="DPCK"/>
    <property type="match status" value="1"/>
</dbReference>
<dbReference type="PANTHER" id="PTHR10695">
    <property type="entry name" value="DEPHOSPHO-COA KINASE-RELATED"/>
    <property type="match status" value="1"/>
</dbReference>
<comment type="pathway">
    <text evidence="5">Cofactor biosynthesis; coenzyme A biosynthesis; CoA from (R)-pantothenate: step 5/5.</text>
</comment>
<dbReference type="NCBIfam" id="TIGR00152">
    <property type="entry name" value="dephospho-CoA kinase"/>
    <property type="match status" value="1"/>
</dbReference>
<dbReference type="GO" id="GO:0005524">
    <property type="term" value="F:ATP binding"/>
    <property type="evidence" value="ECO:0007669"/>
    <property type="project" value="UniProtKB-UniRule"/>
</dbReference>
<dbReference type="GO" id="GO:0005737">
    <property type="term" value="C:cytoplasm"/>
    <property type="evidence" value="ECO:0007669"/>
    <property type="project" value="UniProtKB-SubCell"/>
</dbReference>
<evidence type="ECO:0000313" key="7">
    <source>
        <dbReference type="EMBL" id="SHO50489.1"/>
    </source>
</evidence>
<dbReference type="PANTHER" id="PTHR10695:SF46">
    <property type="entry name" value="BIFUNCTIONAL COENZYME A SYNTHASE-RELATED"/>
    <property type="match status" value="1"/>
</dbReference>
<dbReference type="RefSeq" id="WP_073614951.1">
    <property type="nucleotide sequence ID" value="NZ_FRFE01000019.1"/>
</dbReference>
<evidence type="ECO:0000313" key="8">
    <source>
        <dbReference type="Proteomes" id="UP000184603"/>
    </source>
</evidence>
<evidence type="ECO:0000256" key="6">
    <source>
        <dbReference type="NCBIfam" id="TIGR00152"/>
    </source>
</evidence>
<proteinExistence type="inferred from homology"/>
<evidence type="ECO:0000256" key="1">
    <source>
        <dbReference type="ARBA" id="ARBA00009018"/>
    </source>
</evidence>
<dbReference type="EC" id="2.7.1.24" evidence="5 6"/>
<evidence type="ECO:0000256" key="4">
    <source>
        <dbReference type="ARBA" id="ARBA00022993"/>
    </source>
</evidence>
<dbReference type="STRING" id="1121416.SAMN02745220_03490"/>
<dbReference type="EMBL" id="FRFE01000019">
    <property type="protein sequence ID" value="SHO50489.1"/>
    <property type="molecule type" value="Genomic_DNA"/>
</dbReference>
<keyword evidence="5" id="KW-0808">Transferase</keyword>
<organism evidence="7 8">
    <name type="scientific">Desulfopila aestuarii DSM 18488</name>
    <dbReference type="NCBI Taxonomy" id="1121416"/>
    <lineage>
        <taxon>Bacteria</taxon>
        <taxon>Pseudomonadati</taxon>
        <taxon>Thermodesulfobacteriota</taxon>
        <taxon>Desulfobulbia</taxon>
        <taxon>Desulfobulbales</taxon>
        <taxon>Desulfocapsaceae</taxon>
        <taxon>Desulfopila</taxon>
    </lineage>
</organism>
<sequence length="200" mass="22006">MIIAITGAVGSGKSRVAAMLASALSCDCIDTDMVCRQLLMPEQSGWFELKKQYADRFFADDGQLDRTMLREAVFADPTVRQDLEEILHPRVRQLVAKAAEDVAAKGKYLLVEVPLLFEVGWQEDFDCVVAVYAPTSVCGARTSQRDGVPHQQVESILSLQLSSEEKAKRADLVVNNGGIWAATVLQISHLVRQLESNGLE</sequence>
<reference evidence="7 8" key="1">
    <citation type="submission" date="2016-12" db="EMBL/GenBank/DDBJ databases">
        <authorList>
            <person name="Song W.-J."/>
            <person name="Kurnit D.M."/>
        </authorList>
    </citation>
    <scope>NUCLEOTIDE SEQUENCE [LARGE SCALE GENOMIC DNA]</scope>
    <source>
        <strain evidence="7 8">DSM 18488</strain>
    </source>
</reference>
<dbReference type="Pfam" id="PF01121">
    <property type="entry name" value="CoaE"/>
    <property type="match status" value="1"/>
</dbReference>
<feature type="binding site" evidence="5">
    <location>
        <begin position="10"/>
        <end position="15"/>
    </location>
    <ligand>
        <name>ATP</name>
        <dbReference type="ChEBI" id="CHEBI:30616"/>
    </ligand>
</feature>
<dbReference type="OrthoDB" id="9812943at2"/>
<dbReference type="PROSITE" id="PS51219">
    <property type="entry name" value="DPCK"/>
    <property type="match status" value="1"/>
</dbReference>
<dbReference type="AlphaFoldDB" id="A0A1M7YD32"/>
<dbReference type="SUPFAM" id="SSF52540">
    <property type="entry name" value="P-loop containing nucleoside triphosphate hydrolases"/>
    <property type="match status" value="1"/>
</dbReference>
<keyword evidence="8" id="KW-1185">Reference proteome</keyword>
<dbReference type="HAMAP" id="MF_00376">
    <property type="entry name" value="Dephospho_CoA_kinase"/>
    <property type="match status" value="1"/>
</dbReference>
<dbReference type="Gene3D" id="3.40.50.300">
    <property type="entry name" value="P-loop containing nucleotide triphosphate hydrolases"/>
    <property type="match status" value="1"/>
</dbReference>
<keyword evidence="5" id="KW-0963">Cytoplasm</keyword>
<evidence type="ECO:0000256" key="3">
    <source>
        <dbReference type="ARBA" id="ARBA00022840"/>
    </source>
</evidence>
<dbReference type="InterPro" id="IPR001977">
    <property type="entry name" value="Depp_CoAkinase"/>
</dbReference>